<keyword evidence="1" id="KW-0238">DNA-binding</keyword>
<protein>
    <submittedName>
        <fullName evidence="1">MmcQ/YjbR family DNA-binding protein</fullName>
    </submittedName>
</protein>
<dbReference type="EMBL" id="JBHSHP010000058">
    <property type="protein sequence ID" value="MFC4756174.1"/>
    <property type="molecule type" value="Genomic_DNA"/>
</dbReference>
<accession>A0ABV9PUQ0</accession>
<sequence length="132" mass="14731">MAHPIMFDADDPLLARLRGICMEFPDAAEKISHGRVVWFTTKVFAVYGGKVKGDHADPLLDRALLVLPDPAERLALDQDERFHVPAYYGPAGWLALPLDAGDVDWDEVAELVESSYRQTAGVRRVARLDESR</sequence>
<dbReference type="Pfam" id="PF04237">
    <property type="entry name" value="YjbR"/>
    <property type="match status" value="1"/>
</dbReference>
<proteinExistence type="predicted"/>
<gene>
    <name evidence="1" type="ORF">ACFO7U_15485</name>
</gene>
<comment type="caution">
    <text evidence="1">The sequence shown here is derived from an EMBL/GenBank/DDBJ whole genome shotgun (WGS) entry which is preliminary data.</text>
</comment>
<name>A0ABV9PUQ0_9ACTN</name>
<dbReference type="RefSeq" id="WP_344991776.1">
    <property type="nucleotide sequence ID" value="NZ_BAABCD010000017.1"/>
</dbReference>
<dbReference type="Proteomes" id="UP001595836">
    <property type="component" value="Unassembled WGS sequence"/>
</dbReference>
<dbReference type="GO" id="GO:0003677">
    <property type="term" value="F:DNA binding"/>
    <property type="evidence" value="ECO:0007669"/>
    <property type="project" value="UniProtKB-KW"/>
</dbReference>
<dbReference type="SUPFAM" id="SSF142906">
    <property type="entry name" value="YjbR-like"/>
    <property type="match status" value="1"/>
</dbReference>
<dbReference type="Gene3D" id="3.90.1150.30">
    <property type="match status" value="1"/>
</dbReference>
<dbReference type="InterPro" id="IPR038056">
    <property type="entry name" value="YjbR-like_sf"/>
</dbReference>
<keyword evidence="2" id="KW-1185">Reference proteome</keyword>
<evidence type="ECO:0000313" key="2">
    <source>
        <dbReference type="Proteomes" id="UP001595836"/>
    </source>
</evidence>
<dbReference type="InterPro" id="IPR058532">
    <property type="entry name" value="YjbR/MT2646/Rv2570-like"/>
</dbReference>
<reference evidence="2" key="1">
    <citation type="journal article" date="2019" name="Int. J. Syst. Evol. Microbiol.">
        <title>The Global Catalogue of Microorganisms (GCM) 10K type strain sequencing project: providing services to taxonomists for standard genome sequencing and annotation.</title>
        <authorList>
            <consortium name="The Broad Institute Genomics Platform"/>
            <consortium name="The Broad Institute Genome Sequencing Center for Infectious Disease"/>
            <person name="Wu L."/>
            <person name="Ma J."/>
        </authorList>
    </citation>
    <scope>NUCLEOTIDE SEQUENCE [LARGE SCALE GENOMIC DNA]</scope>
    <source>
        <strain evidence="2">JCM 11882</strain>
    </source>
</reference>
<evidence type="ECO:0000313" key="1">
    <source>
        <dbReference type="EMBL" id="MFC4756174.1"/>
    </source>
</evidence>
<organism evidence="1 2">
    <name type="scientific">Dietzia aurantiaca</name>
    <dbReference type="NCBI Taxonomy" id="983873"/>
    <lineage>
        <taxon>Bacteria</taxon>
        <taxon>Bacillati</taxon>
        <taxon>Actinomycetota</taxon>
        <taxon>Actinomycetes</taxon>
        <taxon>Mycobacteriales</taxon>
        <taxon>Dietziaceae</taxon>
        <taxon>Dietzia</taxon>
    </lineage>
</organism>